<feature type="transmembrane region" description="Helical" evidence="5">
    <location>
        <begin position="262"/>
        <end position="280"/>
    </location>
</feature>
<name>A0ABR3KSA2_TRISP</name>
<keyword evidence="2 5" id="KW-0812">Transmembrane</keyword>
<dbReference type="Gene3D" id="1.20.140.150">
    <property type="match status" value="1"/>
</dbReference>
<evidence type="ECO:0000256" key="1">
    <source>
        <dbReference type="ARBA" id="ARBA00004141"/>
    </source>
</evidence>
<feature type="transmembrane region" description="Helical" evidence="5">
    <location>
        <begin position="178"/>
        <end position="201"/>
    </location>
</feature>
<gene>
    <name evidence="6" type="ORF">TSPI_03680</name>
</gene>
<keyword evidence="7" id="KW-1185">Reference proteome</keyword>
<evidence type="ECO:0000313" key="6">
    <source>
        <dbReference type="EMBL" id="KAL1243478.1"/>
    </source>
</evidence>
<feature type="transmembrane region" description="Helical" evidence="5">
    <location>
        <begin position="213"/>
        <end position="233"/>
    </location>
</feature>
<evidence type="ECO:0000256" key="4">
    <source>
        <dbReference type="ARBA" id="ARBA00023136"/>
    </source>
</evidence>
<dbReference type="PANTHER" id="PTHR10671">
    <property type="entry name" value="EPITHELIAL MEMBRANE PROTEIN-RELATED"/>
    <property type="match status" value="1"/>
</dbReference>
<reference evidence="6 7" key="1">
    <citation type="submission" date="2024-07" db="EMBL/GenBank/DDBJ databases">
        <title>Enhanced genomic and transcriptomic resources for Trichinella pseudospiralis and T. spiralis underpin the discovery of pronounced molecular differences between stages and species.</title>
        <authorList>
            <person name="Pasi K.K."/>
            <person name="La Rosa G."/>
            <person name="Gomez-Morales M.A."/>
            <person name="Tosini F."/>
            <person name="Sumanam S."/>
            <person name="Young N.D."/>
            <person name="Chang B.C."/>
            <person name="Robin G.B."/>
        </authorList>
    </citation>
    <scope>NUCLEOTIDE SEQUENCE [LARGE SCALE GENOMIC DNA]</scope>
    <source>
        <strain evidence="6">ISS534</strain>
    </source>
</reference>
<evidence type="ECO:0000313" key="7">
    <source>
        <dbReference type="Proteomes" id="UP001558632"/>
    </source>
</evidence>
<dbReference type="EMBL" id="JBEUSY010000170">
    <property type="protein sequence ID" value="KAL1243478.1"/>
    <property type="molecule type" value="Genomic_DNA"/>
</dbReference>
<comment type="subcellular location">
    <subcellularLocation>
        <location evidence="1">Membrane</location>
        <topology evidence="1">Multi-pass membrane protein</topology>
    </subcellularLocation>
</comment>
<keyword evidence="3 5" id="KW-1133">Transmembrane helix</keyword>
<feature type="transmembrane region" description="Helical" evidence="5">
    <location>
        <begin position="93"/>
        <end position="118"/>
    </location>
</feature>
<evidence type="ECO:0000256" key="2">
    <source>
        <dbReference type="ARBA" id="ARBA00022692"/>
    </source>
</evidence>
<evidence type="ECO:0000256" key="3">
    <source>
        <dbReference type="ARBA" id="ARBA00022989"/>
    </source>
</evidence>
<dbReference type="Proteomes" id="UP001558632">
    <property type="component" value="Unassembled WGS sequence"/>
</dbReference>
<dbReference type="PANTHER" id="PTHR10671:SF82">
    <property type="entry name" value="GH19567P"/>
    <property type="match status" value="1"/>
</dbReference>
<organism evidence="6 7">
    <name type="scientific">Trichinella spiralis</name>
    <name type="common">Trichina worm</name>
    <dbReference type="NCBI Taxonomy" id="6334"/>
    <lineage>
        <taxon>Eukaryota</taxon>
        <taxon>Metazoa</taxon>
        <taxon>Ecdysozoa</taxon>
        <taxon>Nematoda</taxon>
        <taxon>Enoplea</taxon>
        <taxon>Dorylaimia</taxon>
        <taxon>Trichinellida</taxon>
        <taxon>Trichinellidae</taxon>
        <taxon>Trichinella</taxon>
    </lineage>
</organism>
<proteinExistence type="predicted"/>
<accession>A0ABR3KSA2</accession>
<evidence type="ECO:0000256" key="5">
    <source>
        <dbReference type="SAM" id="Phobius"/>
    </source>
</evidence>
<comment type="caution">
    <text evidence="6">The sequence shown here is derived from an EMBL/GenBank/DDBJ whole genome shotgun (WGS) entry which is preliminary data.</text>
</comment>
<dbReference type="InterPro" id="IPR050579">
    <property type="entry name" value="PMP-22/EMP/MP20-like"/>
</dbReference>
<protein>
    <submittedName>
        <fullName evidence="6">Autophagy-related protein</fullName>
    </submittedName>
</protein>
<sequence>MMIFARGSLGGRTCGSSSDQQYYESQVNMVDQFEYHCHWENVKKFNNSIQADSANQTKTKVEEFGEEFALCMEGLSVLNKDSYKRVLWHRRMMAISTCMTCIGVVLLAICAMTTSWAVVEILQENNSTIQLHMGVWGEWKIVANATHQTKLWIPYFPGPPPGIARLTDSELQHFHRTMAVFTTISLALMFASNGFALYSFIHHRYMYKRLTAGLMSLVAMCILVVIETLIFSVNNWKAISEEHELTYTEEYLKGMSYGFSTYLAWITFSIYIIATVVFIFGSQKQKGRNAATQEFEVEDRPFNLGRC</sequence>
<keyword evidence="4 5" id="KW-0472">Membrane</keyword>